<sequence>MKLYLVELKLESYIHITTTGMTRWMTHYHSDELNVCLCFPFAHSQMLSGRSFTLCQLKNCIRIILRKKKKKKS</sequence>
<organism evidence="1 2">
    <name type="scientific">Kalanchoe fedtschenkoi</name>
    <name type="common">Lavender scallops</name>
    <name type="synonym">South American air plant</name>
    <dbReference type="NCBI Taxonomy" id="63787"/>
    <lineage>
        <taxon>Eukaryota</taxon>
        <taxon>Viridiplantae</taxon>
        <taxon>Streptophyta</taxon>
        <taxon>Embryophyta</taxon>
        <taxon>Tracheophyta</taxon>
        <taxon>Spermatophyta</taxon>
        <taxon>Magnoliopsida</taxon>
        <taxon>eudicotyledons</taxon>
        <taxon>Gunneridae</taxon>
        <taxon>Pentapetalae</taxon>
        <taxon>Saxifragales</taxon>
        <taxon>Crassulaceae</taxon>
        <taxon>Kalanchoe</taxon>
    </lineage>
</organism>
<dbReference type="Gramene" id="Kaladp0060s0058.1.v1.1">
    <property type="protein sequence ID" value="Kaladp0060s0058.1.v1.1.CDS.1"/>
    <property type="gene ID" value="Kaladp0060s0058.v1.1"/>
</dbReference>
<dbReference type="Proteomes" id="UP000594263">
    <property type="component" value="Unplaced"/>
</dbReference>
<evidence type="ECO:0000313" key="1">
    <source>
        <dbReference type="EnsemblPlants" id="Kaladp0060s0058.1.v1.1.CDS.1"/>
    </source>
</evidence>
<dbReference type="AlphaFoldDB" id="A0A7N0UBX9"/>
<protein>
    <submittedName>
        <fullName evidence="1">Uncharacterized protein</fullName>
    </submittedName>
</protein>
<accession>A0A7N0UBX9</accession>
<proteinExistence type="predicted"/>
<name>A0A7N0UBX9_KALFE</name>
<keyword evidence="2" id="KW-1185">Reference proteome</keyword>
<reference evidence="1" key="1">
    <citation type="submission" date="2021-01" db="UniProtKB">
        <authorList>
            <consortium name="EnsemblPlants"/>
        </authorList>
    </citation>
    <scope>IDENTIFICATION</scope>
</reference>
<dbReference type="EnsemblPlants" id="Kaladp0060s0058.1.v1.1">
    <property type="protein sequence ID" value="Kaladp0060s0058.1.v1.1.CDS.1"/>
    <property type="gene ID" value="Kaladp0060s0058.v1.1"/>
</dbReference>
<evidence type="ECO:0000313" key="2">
    <source>
        <dbReference type="Proteomes" id="UP000594263"/>
    </source>
</evidence>